<accession>A0A8B6XEM3</accession>
<evidence type="ECO:0000313" key="4">
    <source>
        <dbReference type="RefSeq" id="XP_001121132.2"/>
    </source>
</evidence>
<proteinExistence type="predicted"/>
<dbReference type="OrthoDB" id="10051804at2759"/>
<gene>
    <name evidence="2" type="primary">725260</name>
    <name evidence="4" type="synonym">LOC725260</name>
</gene>
<keyword evidence="1" id="KW-0732">Signal</keyword>
<protein>
    <submittedName>
        <fullName evidence="4">Uncharacterized protein LOC725260</fullName>
    </submittedName>
</protein>
<dbReference type="EnsemblMetazoa" id="XM_001121132">
    <property type="protein sequence ID" value="XP_001121132"/>
    <property type="gene ID" value="LOC725260"/>
</dbReference>
<dbReference type="PANTHER" id="PTHR33964:SF1">
    <property type="entry name" value="RE45066P"/>
    <property type="match status" value="1"/>
</dbReference>
<evidence type="ECO:0000313" key="3">
    <source>
        <dbReference type="Proteomes" id="UP000005203"/>
    </source>
</evidence>
<feature type="signal peptide" evidence="1">
    <location>
        <begin position="1"/>
        <end position="28"/>
    </location>
</feature>
<sequence length="233" mass="27030">MRKVMEKQLSWLALIVTTFYSLVGSCRSQECGHERLARCGRPFERINTNDLSFVTKKEELQQLCPDFEAGMKCIQTYTFDCMEEKQREHFNSLYVGTNKVVMELCQDGPYQDEFLQHAPCMQKVQPEYELCYKKYQKTTQEIERRNDTNGSLKSLCCGFKEFLECSHHTVRRQCGDDTARFAKDFLDRMSSSLLRVHCAPYTDEVCTIGNSGSMYRIQAIVIVMVAVLATYFT</sequence>
<evidence type="ECO:0000313" key="2">
    <source>
        <dbReference type="EnsemblMetazoa" id="XP_001121132"/>
    </source>
</evidence>
<feature type="chain" id="PRO_5044659197" evidence="1">
    <location>
        <begin position="29"/>
        <end position="233"/>
    </location>
</feature>
<keyword evidence="3" id="KW-1185">Reference proteome</keyword>
<dbReference type="PROSITE" id="PS51257">
    <property type="entry name" value="PROKAR_LIPOPROTEIN"/>
    <property type="match status" value="1"/>
</dbReference>
<dbReference type="AlphaFoldDB" id="A0A7M7FZE8"/>
<organism evidence="2">
    <name type="scientific">Apis mellifera</name>
    <name type="common">Honeybee</name>
    <dbReference type="NCBI Taxonomy" id="7460"/>
    <lineage>
        <taxon>Eukaryota</taxon>
        <taxon>Metazoa</taxon>
        <taxon>Ecdysozoa</taxon>
        <taxon>Arthropoda</taxon>
        <taxon>Hexapoda</taxon>
        <taxon>Insecta</taxon>
        <taxon>Pterygota</taxon>
        <taxon>Neoptera</taxon>
        <taxon>Endopterygota</taxon>
        <taxon>Hymenoptera</taxon>
        <taxon>Apocrita</taxon>
        <taxon>Aculeata</taxon>
        <taxon>Apoidea</taxon>
        <taxon>Anthophila</taxon>
        <taxon>Apidae</taxon>
        <taxon>Apis</taxon>
    </lineage>
</organism>
<dbReference type="RefSeq" id="XP_001121132.2">
    <property type="nucleotide sequence ID" value="XM_001121132.5"/>
</dbReference>
<name>A0A7M7FZE8_APIME</name>
<dbReference type="OMA" id="QICRDGE"/>
<reference evidence="4" key="2">
    <citation type="submission" date="2025-04" db="UniProtKB">
        <authorList>
            <consortium name="RefSeq"/>
        </authorList>
    </citation>
    <scope>IDENTIFICATION</scope>
    <source>
        <strain evidence="4">DH4</strain>
        <tissue evidence="4">Whole body</tissue>
    </source>
</reference>
<evidence type="ECO:0000256" key="1">
    <source>
        <dbReference type="SAM" id="SignalP"/>
    </source>
</evidence>
<dbReference type="PANTHER" id="PTHR33964">
    <property type="entry name" value="RE45066P-RELATED"/>
    <property type="match status" value="1"/>
</dbReference>
<reference evidence="2" key="1">
    <citation type="submission" date="2021-01" db="UniProtKB">
        <authorList>
            <consortium name="EnsemblMetazoa"/>
        </authorList>
    </citation>
    <scope>IDENTIFICATION</scope>
    <source>
        <strain evidence="2">DH4</strain>
    </source>
</reference>
<dbReference type="KEGG" id="ame:725260"/>
<dbReference type="GeneID" id="725260"/>
<accession>A0A7M7FZE8</accession>
<dbReference type="Proteomes" id="UP000005203">
    <property type="component" value="Linkage group LG7"/>
</dbReference>